<evidence type="ECO:0000313" key="1">
    <source>
        <dbReference type="EMBL" id="QXV76547.1"/>
    </source>
</evidence>
<evidence type="ECO:0000313" key="2">
    <source>
        <dbReference type="Proteomes" id="UP000828605"/>
    </source>
</evidence>
<reference evidence="2" key="1">
    <citation type="journal article" date="2021" name="PLoS Biol.">
        <title>Systematic exploration of Escherichia coli phage-host interactions with the BASEL phage collection.</title>
        <authorList>
            <person name="Maffei E."/>
            <person name="Shaidullina A."/>
            <person name="Burkolter M."/>
            <person name="Heyer Y."/>
            <person name="Estermann F."/>
            <person name="Druelle V."/>
            <person name="Sauer P."/>
            <person name="Willi L."/>
            <person name="Michaelis S."/>
            <person name="Hilbi H."/>
            <person name="Thaler D.S."/>
            <person name="Harms A."/>
        </authorList>
    </citation>
    <scope>NUCLEOTIDE SEQUENCE [LARGE SCALE GENOMIC DNA]</scope>
    <source>
        <strain evidence="2">Bas12</strain>
    </source>
</reference>
<sequence>MGLLKQGNQSGDNEMTPIEKVCCPNHGGSGAKSTCPFCK</sequence>
<accession>A0AAE7VPT0</accession>
<gene>
    <name evidence="1" type="ORF">bas12_0065</name>
</gene>
<keyword evidence="2" id="KW-1185">Reference proteome</keyword>
<proteinExistence type="predicted"/>
<protein>
    <submittedName>
        <fullName evidence="1">Uncharacterized protein</fullName>
    </submittedName>
</protein>
<name>A0AAE7VPT0_9CAUD</name>
<dbReference type="EMBL" id="MZ501053">
    <property type="protein sequence ID" value="QXV76547.1"/>
    <property type="molecule type" value="Genomic_DNA"/>
</dbReference>
<organism evidence="1 2">
    <name type="scientific">Escherichia phage BrunoManser</name>
    <dbReference type="NCBI Taxonomy" id="2851976"/>
    <lineage>
        <taxon>Viruses</taxon>
        <taxon>Duplodnaviria</taxon>
        <taxon>Heunggongvirae</taxon>
        <taxon>Uroviricota</taxon>
        <taxon>Caudoviricetes</taxon>
        <taxon>Drexlerviridae</taxon>
        <taxon>Tunavirinae</taxon>
        <taxon>Sertoctavirus</taxon>
        <taxon>Sertoctavirus brunomanser</taxon>
    </lineage>
</organism>
<dbReference type="Proteomes" id="UP000828605">
    <property type="component" value="Segment"/>
</dbReference>